<dbReference type="PROSITE" id="PS50238">
    <property type="entry name" value="RHOGAP"/>
    <property type="match status" value="1"/>
</dbReference>
<dbReference type="InParanoid" id="A0A3P7FQP8"/>
<proteinExistence type="predicted"/>
<dbReference type="SUPFAM" id="SSF48350">
    <property type="entry name" value="GTPase activation domain, GAP"/>
    <property type="match status" value="1"/>
</dbReference>
<reference evidence="5 6" key="1">
    <citation type="submission" date="2018-11" db="EMBL/GenBank/DDBJ databases">
        <authorList>
            <consortium name="Pathogen Informatics"/>
        </authorList>
    </citation>
    <scope>NUCLEOTIDE SEQUENCE [LARGE SCALE GENOMIC DNA]</scope>
</reference>
<protein>
    <recommendedName>
        <fullName evidence="4">Rho-GAP domain-containing protein</fullName>
    </recommendedName>
</protein>
<dbReference type="SMART" id="SM00324">
    <property type="entry name" value="RhoGAP"/>
    <property type="match status" value="1"/>
</dbReference>
<dbReference type="GO" id="GO:0005096">
    <property type="term" value="F:GTPase activator activity"/>
    <property type="evidence" value="ECO:0007669"/>
    <property type="project" value="UniProtKB-KW"/>
</dbReference>
<dbReference type="PANTHER" id="PTHR14130">
    <property type="entry name" value="3BP-1 RELATED RHOGAP"/>
    <property type="match status" value="1"/>
</dbReference>
<keyword evidence="2" id="KW-0597">Phosphoprotein</keyword>
<dbReference type="SUPFAM" id="SSF103657">
    <property type="entry name" value="BAR/IMD domain-like"/>
    <property type="match status" value="1"/>
</dbReference>
<dbReference type="Gene3D" id="1.20.1270.60">
    <property type="entry name" value="Arfaptin homology (AH) domain/BAR domain"/>
    <property type="match status" value="1"/>
</dbReference>
<dbReference type="InterPro" id="IPR027267">
    <property type="entry name" value="AH/BAR_dom_sf"/>
</dbReference>
<dbReference type="InterPro" id="IPR000198">
    <property type="entry name" value="RhoGAP_dom"/>
</dbReference>
<evidence type="ECO:0000256" key="1">
    <source>
        <dbReference type="ARBA" id="ARBA00022468"/>
    </source>
</evidence>
<sequence length="585" mass="66789">MEKMREGLQRRARRMQENLQQSVGLSEKKDELQSVSHVEQRNQKIILAVKNTRQNLQNCIRSVNREEAIDKRKRRLDEFGLWQQLLMDAKELENVYPRSQPSVLADTLKLYGDAMGVILEERVLTDQLIEKSVLDAFGKYMDDDKALSKAKEKLTRTVVDVEVSRKRKQGNHDELKAQEIQDEYDALQLKLESYKDNIFTDIFILLSREAEIAGIYKELITAQMEYHRTALQKLENILPEIDRKIASYPNRPVFGCHLEDHLRCSNRSVALVLEVCCSILKYQGFQEKGLFRVSGNNNRIRRLKAAFDAHQINNSSLEIAEYINDPHSVCSVLKCYLRELPEPLMTHTLHSDWVFIAKRDPDYRKEAIYRLLPLMPEANRHNLAYLIKFLQLILDYEEYTKMSVGNLSIVFGPNLIDAGNGTESENVLGSKLVETLIVNADFFFPNYNFNYTSPLLDSFLQRKPDVVNSFGSGDRMVVRGTQGQQHTGLYHAQSNNNSCKSTAQLRNTTSVVQQTSHPPSSSTSRARPKWPAPPPPVVGYSNCNNSNNNCSTNHSNLCSDSVEEMSFSLENLNNFISKSPSVASS</sequence>
<accession>A0A3P7FQP8</accession>
<dbReference type="InterPro" id="IPR008936">
    <property type="entry name" value="Rho_GTPase_activation_prot"/>
</dbReference>
<evidence type="ECO:0000313" key="5">
    <source>
        <dbReference type="EMBL" id="VDM12892.1"/>
    </source>
</evidence>
<keyword evidence="1" id="KW-0343">GTPase activation</keyword>
<dbReference type="InterPro" id="IPR047165">
    <property type="entry name" value="RHG17/44/SH3BP1-like"/>
</dbReference>
<name>A0A3P7FQP8_WUCBA</name>
<evidence type="ECO:0000259" key="4">
    <source>
        <dbReference type="PROSITE" id="PS50238"/>
    </source>
</evidence>
<dbReference type="GO" id="GO:0035020">
    <property type="term" value="P:regulation of Rac protein signal transduction"/>
    <property type="evidence" value="ECO:0007669"/>
    <property type="project" value="TreeGrafter"/>
</dbReference>
<dbReference type="OrthoDB" id="19923at2759"/>
<feature type="compositionally biased region" description="Low complexity" evidence="3">
    <location>
        <begin position="510"/>
        <end position="525"/>
    </location>
</feature>
<dbReference type="InterPro" id="IPR004148">
    <property type="entry name" value="BAR_dom"/>
</dbReference>
<keyword evidence="6" id="KW-1185">Reference proteome</keyword>
<dbReference type="Pfam" id="PF00620">
    <property type="entry name" value="RhoGAP"/>
    <property type="match status" value="1"/>
</dbReference>
<feature type="non-terminal residue" evidence="5">
    <location>
        <position position="585"/>
    </location>
</feature>
<dbReference type="GO" id="GO:0005737">
    <property type="term" value="C:cytoplasm"/>
    <property type="evidence" value="ECO:0007669"/>
    <property type="project" value="InterPro"/>
</dbReference>
<feature type="region of interest" description="Disordered" evidence="3">
    <location>
        <begin position="1"/>
        <end position="31"/>
    </location>
</feature>
<dbReference type="CDD" id="cd07595">
    <property type="entry name" value="BAR_RhoGAP_Rich-like"/>
    <property type="match status" value="1"/>
</dbReference>
<dbReference type="GO" id="GO:0032956">
    <property type="term" value="P:regulation of actin cytoskeleton organization"/>
    <property type="evidence" value="ECO:0007669"/>
    <property type="project" value="TreeGrafter"/>
</dbReference>
<feature type="domain" description="Rho-GAP" evidence="4">
    <location>
        <begin position="256"/>
        <end position="444"/>
    </location>
</feature>
<dbReference type="PANTHER" id="PTHR14130:SF14">
    <property type="entry name" value="RHO GTPASE-ACTIVATING PROTEIN 92B"/>
    <property type="match status" value="1"/>
</dbReference>
<dbReference type="EMBL" id="UYWW01003602">
    <property type="protein sequence ID" value="VDM12892.1"/>
    <property type="molecule type" value="Genomic_DNA"/>
</dbReference>
<evidence type="ECO:0000313" key="6">
    <source>
        <dbReference type="Proteomes" id="UP000270924"/>
    </source>
</evidence>
<dbReference type="Proteomes" id="UP000270924">
    <property type="component" value="Unassembled WGS sequence"/>
</dbReference>
<dbReference type="OMA" id="EYHRTAL"/>
<dbReference type="Gene3D" id="1.10.555.10">
    <property type="entry name" value="Rho GTPase activation protein"/>
    <property type="match status" value="1"/>
</dbReference>
<evidence type="ECO:0000256" key="3">
    <source>
        <dbReference type="SAM" id="MobiDB-lite"/>
    </source>
</evidence>
<evidence type="ECO:0000256" key="2">
    <source>
        <dbReference type="ARBA" id="ARBA00022553"/>
    </source>
</evidence>
<gene>
    <name evidence="5" type="ORF">WBA_LOCUS6278</name>
</gene>
<dbReference type="Pfam" id="PF03114">
    <property type="entry name" value="BAR"/>
    <property type="match status" value="1"/>
</dbReference>
<feature type="region of interest" description="Disordered" evidence="3">
    <location>
        <begin position="509"/>
        <end position="538"/>
    </location>
</feature>
<dbReference type="AlphaFoldDB" id="A0A3P7FQP8"/>
<dbReference type="GO" id="GO:0007165">
    <property type="term" value="P:signal transduction"/>
    <property type="evidence" value="ECO:0007669"/>
    <property type="project" value="InterPro"/>
</dbReference>
<organism evidence="5 6">
    <name type="scientific">Wuchereria bancrofti</name>
    <dbReference type="NCBI Taxonomy" id="6293"/>
    <lineage>
        <taxon>Eukaryota</taxon>
        <taxon>Metazoa</taxon>
        <taxon>Ecdysozoa</taxon>
        <taxon>Nematoda</taxon>
        <taxon>Chromadorea</taxon>
        <taxon>Rhabditida</taxon>
        <taxon>Spirurina</taxon>
        <taxon>Spiruromorpha</taxon>
        <taxon>Filarioidea</taxon>
        <taxon>Onchocercidae</taxon>
        <taxon>Wuchereria</taxon>
    </lineage>
</organism>
<dbReference type="FunCoup" id="A0A3P7FQP8">
    <property type="interactions" value="1442"/>
</dbReference>